<feature type="domain" description="HTH luxR-type" evidence="6">
    <location>
        <begin position="148"/>
        <end position="213"/>
    </location>
</feature>
<accession>A0A318LU55</accession>
<dbReference type="SMART" id="SM00448">
    <property type="entry name" value="REC"/>
    <property type="match status" value="1"/>
</dbReference>
<dbReference type="RefSeq" id="WP_110335882.1">
    <property type="nucleotide sequence ID" value="NZ_JBHVKT010000016.1"/>
</dbReference>
<dbReference type="InterPro" id="IPR000792">
    <property type="entry name" value="Tscrpt_reg_LuxR_C"/>
</dbReference>
<feature type="modified residue" description="4-aspartylphosphate" evidence="5">
    <location>
        <position position="54"/>
    </location>
</feature>
<dbReference type="GO" id="GO:0003677">
    <property type="term" value="F:DNA binding"/>
    <property type="evidence" value="ECO:0007669"/>
    <property type="project" value="UniProtKB-KW"/>
</dbReference>
<dbReference type="InterPro" id="IPR001789">
    <property type="entry name" value="Sig_transdc_resp-reg_receiver"/>
</dbReference>
<keyword evidence="9" id="KW-1185">Reference proteome</keyword>
<dbReference type="PROSITE" id="PS00622">
    <property type="entry name" value="HTH_LUXR_1"/>
    <property type="match status" value="1"/>
</dbReference>
<reference evidence="8 9" key="1">
    <citation type="submission" date="2016-07" db="EMBL/GenBank/DDBJ databases">
        <title>Draft genome sequence of Prauserella sp. YIM 121212, isolated from alkaline soil.</title>
        <authorList>
            <person name="Ruckert C."/>
            <person name="Albersmeier A."/>
            <person name="Jiang C.-L."/>
            <person name="Jiang Y."/>
            <person name="Kalinowski J."/>
            <person name="Schneider O."/>
            <person name="Winkler A."/>
            <person name="Zotchev S.B."/>
        </authorList>
    </citation>
    <scope>NUCLEOTIDE SEQUENCE [LARGE SCALE GENOMIC DNA]</scope>
    <source>
        <strain evidence="8 9">YIM 121212</strain>
    </source>
</reference>
<evidence type="ECO:0000313" key="9">
    <source>
        <dbReference type="Proteomes" id="UP000247892"/>
    </source>
</evidence>
<dbReference type="Pfam" id="PF00072">
    <property type="entry name" value="Response_reg"/>
    <property type="match status" value="1"/>
</dbReference>
<protein>
    <submittedName>
        <fullName evidence="8">DNA-binding response regulator</fullName>
    </submittedName>
</protein>
<dbReference type="SUPFAM" id="SSF46894">
    <property type="entry name" value="C-terminal effector domain of the bipartite response regulators"/>
    <property type="match status" value="1"/>
</dbReference>
<dbReference type="PANTHER" id="PTHR43214:SF24">
    <property type="entry name" value="TRANSCRIPTIONAL REGULATORY PROTEIN NARL-RELATED"/>
    <property type="match status" value="1"/>
</dbReference>
<dbReference type="PROSITE" id="PS50043">
    <property type="entry name" value="HTH_LUXR_2"/>
    <property type="match status" value="1"/>
</dbReference>
<dbReference type="CDD" id="cd06170">
    <property type="entry name" value="LuxR_C_like"/>
    <property type="match status" value="1"/>
</dbReference>
<feature type="domain" description="Response regulatory" evidence="7">
    <location>
        <begin position="3"/>
        <end position="119"/>
    </location>
</feature>
<keyword evidence="2" id="KW-0805">Transcription regulation</keyword>
<evidence type="ECO:0000313" key="8">
    <source>
        <dbReference type="EMBL" id="PXY35878.1"/>
    </source>
</evidence>
<evidence type="ECO:0000256" key="3">
    <source>
        <dbReference type="ARBA" id="ARBA00023125"/>
    </source>
</evidence>
<dbReference type="EMBL" id="MASU01000005">
    <property type="protein sequence ID" value="PXY35878.1"/>
    <property type="molecule type" value="Genomic_DNA"/>
</dbReference>
<evidence type="ECO:0000256" key="1">
    <source>
        <dbReference type="ARBA" id="ARBA00022553"/>
    </source>
</evidence>
<dbReference type="InterPro" id="IPR039420">
    <property type="entry name" value="WalR-like"/>
</dbReference>
<keyword evidence="4" id="KW-0804">Transcription</keyword>
<evidence type="ECO:0000256" key="5">
    <source>
        <dbReference type="PROSITE-ProRule" id="PRU00169"/>
    </source>
</evidence>
<dbReference type="PANTHER" id="PTHR43214">
    <property type="entry name" value="TWO-COMPONENT RESPONSE REGULATOR"/>
    <property type="match status" value="1"/>
</dbReference>
<dbReference type="Proteomes" id="UP000247892">
    <property type="component" value="Unassembled WGS sequence"/>
</dbReference>
<dbReference type="GO" id="GO:0006355">
    <property type="term" value="P:regulation of DNA-templated transcription"/>
    <property type="evidence" value="ECO:0007669"/>
    <property type="project" value="InterPro"/>
</dbReference>
<dbReference type="InterPro" id="IPR016032">
    <property type="entry name" value="Sig_transdc_resp-reg_C-effctor"/>
</dbReference>
<dbReference type="PROSITE" id="PS50110">
    <property type="entry name" value="RESPONSE_REGULATORY"/>
    <property type="match status" value="1"/>
</dbReference>
<dbReference type="SMART" id="SM00421">
    <property type="entry name" value="HTH_LUXR"/>
    <property type="match status" value="1"/>
</dbReference>
<evidence type="ECO:0000256" key="4">
    <source>
        <dbReference type="ARBA" id="ARBA00023163"/>
    </source>
</evidence>
<dbReference type="GO" id="GO:0000160">
    <property type="term" value="P:phosphorelay signal transduction system"/>
    <property type="evidence" value="ECO:0007669"/>
    <property type="project" value="InterPro"/>
</dbReference>
<evidence type="ECO:0000259" key="6">
    <source>
        <dbReference type="PROSITE" id="PS50043"/>
    </source>
</evidence>
<dbReference type="CDD" id="cd17535">
    <property type="entry name" value="REC_NarL-like"/>
    <property type="match status" value="1"/>
</dbReference>
<dbReference type="AlphaFoldDB" id="A0A318LU55"/>
<name>A0A318LU55_9PSEU</name>
<proteinExistence type="predicted"/>
<keyword evidence="3 8" id="KW-0238">DNA-binding</keyword>
<dbReference type="InterPro" id="IPR058245">
    <property type="entry name" value="NreC/VraR/RcsB-like_REC"/>
</dbReference>
<dbReference type="InterPro" id="IPR011006">
    <property type="entry name" value="CheY-like_superfamily"/>
</dbReference>
<evidence type="ECO:0000256" key="2">
    <source>
        <dbReference type="ARBA" id="ARBA00023015"/>
    </source>
</evidence>
<gene>
    <name evidence="8" type="ORF">BA062_10435</name>
</gene>
<dbReference type="Pfam" id="PF00196">
    <property type="entry name" value="GerE"/>
    <property type="match status" value="1"/>
</dbReference>
<organism evidence="8 9">
    <name type="scientific">Prauserella flavalba</name>
    <dbReference type="NCBI Taxonomy" id="1477506"/>
    <lineage>
        <taxon>Bacteria</taxon>
        <taxon>Bacillati</taxon>
        <taxon>Actinomycetota</taxon>
        <taxon>Actinomycetes</taxon>
        <taxon>Pseudonocardiales</taxon>
        <taxon>Pseudonocardiaceae</taxon>
        <taxon>Prauserella</taxon>
    </lineage>
</organism>
<keyword evidence="1 5" id="KW-0597">Phosphoprotein</keyword>
<sequence length="228" mass="24245">MIRVCVVDDQTIVRHGIRGLLELSPEVTVVGEAGDGDEALAVIEQCPPDVLLLDLRMPGRDGIATLRELRARGSSLPTLVLTTFDDDELVLSALRAGAHGYLLKDVTLDQLIGAIRVLAEGGTLVQPALTDRLVRAAGDLPPQQEIDDLPPPQPLTTRELEILRLLAGGYANREIAAALHLAEGTVKNHVSSLLMKLGVRDRTRAVLRALQHGLLTGPGSARPPAAGS</sequence>
<dbReference type="SUPFAM" id="SSF52172">
    <property type="entry name" value="CheY-like"/>
    <property type="match status" value="1"/>
</dbReference>
<dbReference type="PRINTS" id="PR00038">
    <property type="entry name" value="HTHLUXR"/>
</dbReference>
<dbReference type="OrthoDB" id="9808843at2"/>
<evidence type="ECO:0000259" key="7">
    <source>
        <dbReference type="PROSITE" id="PS50110"/>
    </source>
</evidence>
<dbReference type="Gene3D" id="3.40.50.2300">
    <property type="match status" value="1"/>
</dbReference>
<comment type="caution">
    <text evidence="8">The sequence shown here is derived from an EMBL/GenBank/DDBJ whole genome shotgun (WGS) entry which is preliminary data.</text>
</comment>